<name>A0ABX1X2P0_9BACL</name>
<evidence type="ECO:0000256" key="5">
    <source>
        <dbReference type="ARBA" id="ARBA00022982"/>
    </source>
</evidence>
<evidence type="ECO:0000256" key="2">
    <source>
        <dbReference type="ARBA" id="ARBA00022448"/>
    </source>
</evidence>
<dbReference type="InterPro" id="IPR012675">
    <property type="entry name" value="Beta-grasp_dom_sf"/>
</dbReference>
<proteinExistence type="inferred from homology"/>
<keyword evidence="7" id="KW-0411">Iron-sulfur</keyword>
<evidence type="ECO:0000256" key="7">
    <source>
        <dbReference type="ARBA" id="ARBA00023014"/>
    </source>
</evidence>
<dbReference type="SUPFAM" id="SSF54292">
    <property type="entry name" value="2Fe-2S ferredoxin-like"/>
    <property type="match status" value="1"/>
</dbReference>
<evidence type="ECO:0000256" key="1">
    <source>
        <dbReference type="ARBA" id="ARBA00007874"/>
    </source>
</evidence>
<gene>
    <name evidence="10" type="ORF">GC096_00430</name>
</gene>
<dbReference type="PANTHER" id="PTHR43112">
    <property type="entry name" value="FERREDOXIN"/>
    <property type="match status" value="1"/>
</dbReference>
<sequence length="142" mass="15941">MTGMRKRSVNGIMSHSFHALRPKSPLSRVKTMNNSIKVLNEGNEHVFEVEDKELILDAAIRQQVPIPYTCRNGTCRTCLYQVVEGTVIQEDADICMISEQELEAGRRLLCMSTLQGDAVIEKVVRKRRRPEGEVTNLGATAI</sequence>
<dbReference type="EMBL" id="WHNY01000004">
    <property type="protein sequence ID" value="NOU62511.1"/>
    <property type="molecule type" value="Genomic_DNA"/>
</dbReference>
<comment type="caution">
    <text evidence="10">The sequence shown here is derived from an EMBL/GenBank/DDBJ whole genome shotgun (WGS) entry which is preliminary data.</text>
</comment>
<dbReference type="Gene3D" id="3.10.20.30">
    <property type="match status" value="1"/>
</dbReference>
<evidence type="ECO:0000256" key="8">
    <source>
        <dbReference type="ARBA" id="ARBA00034078"/>
    </source>
</evidence>
<comment type="cofactor">
    <cofactor evidence="8">
        <name>[2Fe-2S] cluster</name>
        <dbReference type="ChEBI" id="CHEBI:190135"/>
    </cofactor>
</comment>
<dbReference type="InterPro" id="IPR001041">
    <property type="entry name" value="2Fe-2S_ferredoxin-type"/>
</dbReference>
<dbReference type="CDD" id="cd00207">
    <property type="entry name" value="fer2"/>
    <property type="match status" value="1"/>
</dbReference>
<evidence type="ECO:0000256" key="6">
    <source>
        <dbReference type="ARBA" id="ARBA00023004"/>
    </source>
</evidence>
<evidence type="ECO:0000256" key="3">
    <source>
        <dbReference type="ARBA" id="ARBA00022714"/>
    </source>
</evidence>
<evidence type="ECO:0000313" key="11">
    <source>
        <dbReference type="Proteomes" id="UP000653578"/>
    </source>
</evidence>
<protein>
    <submittedName>
        <fullName evidence="10">2Fe-2S iron-sulfur cluster binding domain-containing protein</fullName>
    </submittedName>
</protein>
<dbReference type="PROSITE" id="PS51085">
    <property type="entry name" value="2FE2S_FER_2"/>
    <property type="match status" value="1"/>
</dbReference>
<organism evidence="10 11">
    <name type="scientific">Paenibacillus plantarum</name>
    <dbReference type="NCBI Taxonomy" id="2654975"/>
    <lineage>
        <taxon>Bacteria</taxon>
        <taxon>Bacillati</taxon>
        <taxon>Bacillota</taxon>
        <taxon>Bacilli</taxon>
        <taxon>Bacillales</taxon>
        <taxon>Paenibacillaceae</taxon>
        <taxon>Paenibacillus</taxon>
    </lineage>
</organism>
<keyword evidence="11" id="KW-1185">Reference proteome</keyword>
<accession>A0ABX1X2P0</accession>
<keyword evidence="4" id="KW-0479">Metal-binding</keyword>
<dbReference type="InterPro" id="IPR036010">
    <property type="entry name" value="2Fe-2S_ferredoxin-like_sf"/>
</dbReference>
<evidence type="ECO:0000259" key="9">
    <source>
        <dbReference type="PROSITE" id="PS51085"/>
    </source>
</evidence>
<keyword evidence="5" id="KW-0249">Electron transport</keyword>
<feature type="domain" description="2Fe-2S ferredoxin-type" evidence="9">
    <location>
        <begin position="34"/>
        <end position="126"/>
    </location>
</feature>
<keyword evidence="3" id="KW-0001">2Fe-2S</keyword>
<evidence type="ECO:0000313" key="10">
    <source>
        <dbReference type="EMBL" id="NOU62511.1"/>
    </source>
</evidence>
<dbReference type="Pfam" id="PF00111">
    <property type="entry name" value="Fer2"/>
    <property type="match status" value="1"/>
</dbReference>
<keyword evidence="6" id="KW-0408">Iron</keyword>
<dbReference type="Proteomes" id="UP000653578">
    <property type="component" value="Unassembled WGS sequence"/>
</dbReference>
<comment type="similarity">
    <text evidence="1">Belongs to the 2Fe2S plant-type ferredoxin family.</text>
</comment>
<keyword evidence="2" id="KW-0813">Transport</keyword>
<reference evidence="10 11" key="1">
    <citation type="submission" date="2019-10" db="EMBL/GenBank/DDBJ databases">
        <title>Description of Paenibacillus humi sp. nov.</title>
        <authorList>
            <person name="Carlier A."/>
            <person name="Qi S."/>
        </authorList>
    </citation>
    <scope>NUCLEOTIDE SEQUENCE [LARGE SCALE GENOMIC DNA]</scope>
    <source>
        <strain evidence="10 11">LMG 31461</strain>
    </source>
</reference>
<dbReference type="PANTHER" id="PTHR43112:SF3">
    <property type="entry name" value="FERREDOXIN-2, CHLOROPLASTIC"/>
    <property type="match status" value="1"/>
</dbReference>
<evidence type="ECO:0000256" key="4">
    <source>
        <dbReference type="ARBA" id="ARBA00022723"/>
    </source>
</evidence>